<evidence type="ECO:0000313" key="2">
    <source>
        <dbReference type="EMBL" id="PNV67643.1"/>
    </source>
</evidence>
<comment type="caution">
    <text evidence="2">The sequence shown here is derived from an EMBL/GenBank/DDBJ whole genome shotgun (WGS) entry which is preliminary data.</text>
</comment>
<gene>
    <name evidence="2" type="ORF">C2L71_06235</name>
</gene>
<feature type="domain" description="Helix-turn-helix" evidence="1">
    <location>
        <begin position="36"/>
        <end position="82"/>
    </location>
</feature>
<keyword evidence="3" id="KW-1185">Reference proteome</keyword>
<evidence type="ECO:0000259" key="1">
    <source>
        <dbReference type="Pfam" id="PF12728"/>
    </source>
</evidence>
<name>A0A2K2UBE7_9ACTN</name>
<accession>A0A2K2UBE7</accession>
<organism evidence="2 3">
    <name type="scientific">Enteroscipio rubneri</name>
    <dbReference type="NCBI Taxonomy" id="2070686"/>
    <lineage>
        <taxon>Bacteria</taxon>
        <taxon>Bacillati</taxon>
        <taxon>Actinomycetota</taxon>
        <taxon>Coriobacteriia</taxon>
        <taxon>Eggerthellales</taxon>
        <taxon>Eggerthellaceae</taxon>
        <taxon>Enteroscipio</taxon>
    </lineage>
</organism>
<sequence>MALPISSADCGKCRMVYLSEKPPADTPEMLAGEPELLSVQDMHRLTGVSEQTIRAEINAGRLPGCRIGRRLFVPKCRFVEYATGGAADGR</sequence>
<reference evidence="3" key="1">
    <citation type="submission" date="2018-01" db="EMBL/GenBank/DDBJ databases">
        <title>Rubneribacter badeniensis gen. nov., sp. nov., and Colonibacter rubneri, gen. nov., sp. nov., WGS of new members of the Eggerthellaceae.</title>
        <authorList>
            <person name="Danylec N."/>
            <person name="Stoll D.A."/>
            <person name="Doetsch A."/>
            <person name="Kulling S.E."/>
            <person name="Huch M."/>
        </authorList>
    </citation>
    <scope>NUCLEOTIDE SEQUENCE [LARGE SCALE GENOMIC DNA]</scope>
    <source>
        <strain evidence="3">ResAG-96</strain>
    </source>
</reference>
<dbReference type="Pfam" id="PF12728">
    <property type="entry name" value="HTH_17"/>
    <property type="match status" value="1"/>
</dbReference>
<protein>
    <recommendedName>
        <fullName evidence="1">Helix-turn-helix domain-containing protein</fullName>
    </recommendedName>
</protein>
<dbReference type="AlphaFoldDB" id="A0A2K2UBE7"/>
<dbReference type="RefSeq" id="WP_103264928.1">
    <property type="nucleotide sequence ID" value="NZ_CABMLE010000006.1"/>
</dbReference>
<evidence type="ECO:0000313" key="3">
    <source>
        <dbReference type="Proteomes" id="UP000236197"/>
    </source>
</evidence>
<proteinExistence type="predicted"/>
<dbReference type="Proteomes" id="UP000236197">
    <property type="component" value="Unassembled WGS sequence"/>
</dbReference>
<dbReference type="OrthoDB" id="3196704at2"/>
<dbReference type="InterPro" id="IPR041657">
    <property type="entry name" value="HTH_17"/>
</dbReference>
<dbReference type="EMBL" id="PPEK01000006">
    <property type="protein sequence ID" value="PNV67643.1"/>
    <property type="molecule type" value="Genomic_DNA"/>
</dbReference>